<dbReference type="PROSITE" id="PS51257">
    <property type="entry name" value="PROKAR_LIPOPROTEIN"/>
    <property type="match status" value="1"/>
</dbReference>
<keyword evidence="6" id="KW-1185">Reference proteome</keyword>
<gene>
    <name evidence="5" type="ORF">ACFSAH_06600</name>
</gene>
<keyword evidence="4" id="KW-0732">Signal</keyword>
<evidence type="ECO:0000256" key="1">
    <source>
        <dbReference type="ARBA" id="ARBA00022723"/>
    </source>
</evidence>
<keyword evidence="1" id="KW-0479">Metal-binding</keyword>
<feature type="signal peptide" evidence="4">
    <location>
        <begin position="1"/>
        <end position="18"/>
    </location>
</feature>
<comment type="caution">
    <text evidence="5">The sequence shown here is derived from an EMBL/GenBank/DDBJ whole genome shotgun (WGS) entry which is preliminary data.</text>
</comment>
<dbReference type="PANTHER" id="PTHR42970:SF1">
    <property type="entry name" value="PECTATE LYASE C-RELATED"/>
    <property type="match status" value="1"/>
</dbReference>
<dbReference type="InterPro" id="IPR011050">
    <property type="entry name" value="Pectin_lyase_fold/virulence"/>
</dbReference>
<dbReference type="Proteomes" id="UP001597118">
    <property type="component" value="Unassembled WGS sequence"/>
</dbReference>
<reference evidence="6" key="1">
    <citation type="journal article" date="2019" name="Int. J. Syst. Evol. Microbiol.">
        <title>The Global Catalogue of Microorganisms (GCM) 10K type strain sequencing project: providing services to taxonomists for standard genome sequencing and annotation.</title>
        <authorList>
            <consortium name="The Broad Institute Genomics Platform"/>
            <consortium name="The Broad Institute Genome Sequencing Center for Infectious Disease"/>
            <person name="Wu L."/>
            <person name="Ma J."/>
        </authorList>
    </citation>
    <scope>NUCLEOTIDE SEQUENCE [LARGE SCALE GENOMIC DNA]</scope>
    <source>
        <strain evidence="6">CCUG 53762</strain>
    </source>
</reference>
<feature type="compositionally biased region" description="Gly residues" evidence="3">
    <location>
        <begin position="33"/>
        <end position="42"/>
    </location>
</feature>
<evidence type="ECO:0000256" key="4">
    <source>
        <dbReference type="SAM" id="SignalP"/>
    </source>
</evidence>
<keyword evidence="2" id="KW-0325">Glycoprotein</keyword>
<evidence type="ECO:0000256" key="3">
    <source>
        <dbReference type="SAM" id="MobiDB-lite"/>
    </source>
</evidence>
<dbReference type="PANTHER" id="PTHR42970">
    <property type="entry name" value="PECTATE LYASE C-RELATED"/>
    <property type="match status" value="1"/>
</dbReference>
<feature type="chain" id="PRO_5046951625" evidence="4">
    <location>
        <begin position="19"/>
        <end position="504"/>
    </location>
</feature>
<dbReference type="Gene3D" id="2.160.20.10">
    <property type="entry name" value="Single-stranded right-handed beta-helix, Pectin lyase-like"/>
    <property type="match status" value="1"/>
</dbReference>
<organism evidence="5 6">
    <name type="scientific">Pseudopedobacter beijingensis</name>
    <dbReference type="NCBI Taxonomy" id="1207056"/>
    <lineage>
        <taxon>Bacteria</taxon>
        <taxon>Pseudomonadati</taxon>
        <taxon>Bacteroidota</taxon>
        <taxon>Sphingobacteriia</taxon>
        <taxon>Sphingobacteriales</taxon>
        <taxon>Sphingobacteriaceae</taxon>
        <taxon>Pseudopedobacter</taxon>
    </lineage>
</organism>
<dbReference type="EMBL" id="JBHUDG010000005">
    <property type="protein sequence ID" value="MFD1629539.1"/>
    <property type="molecule type" value="Genomic_DNA"/>
</dbReference>
<name>A0ABW4IC29_9SPHI</name>
<evidence type="ECO:0000313" key="6">
    <source>
        <dbReference type="Proteomes" id="UP001597118"/>
    </source>
</evidence>
<feature type="region of interest" description="Disordered" evidence="3">
    <location>
        <begin position="24"/>
        <end position="50"/>
    </location>
</feature>
<dbReference type="InterPro" id="IPR012334">
    <property type="entry name" value="Pectin_lyas_fold"/>
</dbReference>
<protein>
    <submittedName>
        <fullName evidence="5">Pectate lyase</fullName>
    </submittedName>
</protein>
<keyword evidence="5" id="KW-0456">Lyase</keyword>
<sequence length="504" mass="54612">MKKLLVMCVLLSFLSAIGCKKDKTTVKEEEGGTEGPGNGDSGGPQPVEETAYAFPGAEGWGKNTTGGRGGKVIKVTNLNDSGTGSLRDAINQTGKRIVVFEVSGNIKLKSRLSIKNGDITIAGQTAPGDGICLQDYDFVVSANNVIIRYMRFRLGDTNVATIEDDAIGGRETENVILDHCSMSWSIDEVASFYHNKNFTMQWCIISESMNNSGHQKGAHGYGGIWGGSPATFHHNLLAHHKSRNPRFDGGKRYSKGSGTKMGKYGIDKVDYRNNVIYNWSDNSAYGGENGEYNIVNNYYKPGPATPSSKSKRIMQVSKDDATGAPNPTDYAPGYGTFYVTGNYVDGNATTTSDNWNGGMDFDPGITKEMVQKLIPFAAELIAVHTAEQAYNAVLLYAGASYKRDAVDTRICKEVKDKSAGFKGSISGLSGIIDTQKDVGGWPELKQTTVLLDTDGDGMPDEWEIAHGLDPKKANANGRNLSTAYDNIEVYMNSLVKEITEKQIQ</sequence>
<dbReference type="RefSeq" id="WP_379661920.1">
    <property type="nucleotide sequence ID" value="NZ_JBHUDG010000005.1"/>
</dbReference>
<proteinExistence type="predicted"/>
<accession>A0ABW4IC29</accession>
<dbReference type="InterPro" id="IPR052063">
    <property type="entry name" value="Polysaccharide_Lyase_1"/>
</dbReference>
<dbReference type="GO" id="GO:0016829">
    <property type="term" value="F:lyase activity"/>
    <property type="evidence" value="ECO:0007669"/>
    <property type="project" value="UniProtKB-KW"/>
</dbReference>
<evidence type="ECO:0000256" key="2">
    <source>
        <dbReference type="ARBA" id="ARBA00023180"/>
    </source>
</evidence>
<dbReference type="SUPFAM" id="SSF51126">
    <property type="entry name" value="Pectin lyase-like"/>
    <property type="match status" value="1"/>
</dbReference>
<evidence type="ECO:0000313" key="5">
    <source>
        <dbReference type="EMBL" id="MFD1629539.1"/>
    </source>
</evidence>